<keyword evidence="2" id="KW-0804">Transcription</keyword>
<organism evidence="4 5">
    <name type="scientific">Hypothenemus hampei</name>
    <name type="common">Coffee berry borer</name>
    <dbReference type="NCBI Taxonomy" id="57062"/>
    <lineage>
        <taxon>Eukaryota</taxon>
        <taxon>Metazoa</taxon>
        <taxon>Ecdysozoa</taxon>
        <taxon>Arthropoda</taxon>
        <taxon>Hexapoda</taxon>
        <taxon>Insecta</taxon>
        <taxon>Pterygota</taxon>
        <taxon>Neoptera</taxon>
        <taxon>Endopterygota</taxon>
        <taxon>Coleoptera</taxon>
        <taxon>Polyphaga</taxon>
        <taxon>Cucujiformia</taxon>
        <taxon>Curculionidae</taxon>
        <taxon>Scolytinae</taxon>
        <taxon>Hypothenemus</taxon>
    </lineage>
</organism>
<evidence type="ECO:0000256" key="2">
    <source>
        <dbReference type="ARBA" id="ARBA00023163"/>
    </source>
</evidence>
<dbReference type="Gene3D" id="2.130.10.10">
    <property type="entry name" value="YVTN repeat-like/Quinoprotein amine dehydrogenase"/>
    <property type="match status" value="1"/>
</dbReference>
<sequence length="860" mass="99730">MRCSSSRGGIWECISYIYIIFIYTKNIGKSIFPVESDIQRSTKKFSRVIYQGLIFTPLRHTIINQMERVICGVCKKEMDQSKWKYHKYKSHNNLAWREGDQPLNLKDDGVVRQILNQLYKSRKPFHCEICKQQKKSVLGYLSHKSICQRLEIEVKNVKVSCTICHRKVLPVSMNSHMKIHDKPDKTDEIKLICFETNNTELDIKRPRRAATQALQMIHILGGESNIRSIFRDCLFNFRQAIKYQLDMCNEDEDKLFEFHEANRKRLRQKTKELLINKKTINNKPLFLIHPLKELKLIYMQAYDWMMSFCLEYYAQTMLFPNFRNVQPWLIVNFNVLNNYLPSVQESCDIRIVLKTTAKSKKSEEEEEEEEEKKKYFKLGLFEVHNTYSDQSTIFCGGPITSLAWLPTAYDRTDQTQILALATLNVPDQQYLVGKTYKTSALIQFYNCGLLNDFESACYPFLLFGLALNVGPIWHLEWCPSGCFSESRLGLLAIAASDSFVYIYCIDNYNNNNDRGLIYFGQPVVKLELESGEEKSYFATRISWSKAKGHRYLAVGYSNGVIALFDLELISSNLLHKTSCNTHVFLPLKTFQAHLSSITGLNLGHYDQGNRWLYSSSLDRSFAYWDLFTMTKVTSSRKYGIAEALWPIQWPTCITVEEETTFNDKISARTNIKSIRDILSPDSNWLCMTSSPSGIKTISFSDWLNLALYGGNSGELTGIFAHELFNVSKKQFKNSYTRCIFSVARLVNKKKSNQMDNYQDASENFALLFEDFPSDNISTIPNSKTNNLKTVKIDKYTISDYPMRAVNKIALNQNRQSHSYYAVGYQMGFVRIGNLKFIKGNFNQTIFSFNTDYFYFTDARF</sequence>
<dbReference type="InterPro" id="IPR052416">
    <property type="entry name" value="GTF3C_component"/>
</dbReference>
<evidence type="ECO:0000313" key="5">
    <source>
        <dbReference type="Proteomes" id="UP001566132"/>
    </source>
</evidence>
<dbReference type="AlphaFoldDB" id="A0ABD1DZP3"/>
<comment type="subcellular location">
    <subcellularLocation>
        <location evidence="1">Nucleus</location>
    </subcellularLocation>
</comment>
<dbReference type="InterPro" id="IPR001680">
    <property type="entry name" value="WD40_rpt"/>
</dbReference>
<dbReference type="PANTHER" id="PTHR15052">
    <property type="entry name" value="RNA POLYMERASE III TRANSCRIPTION INITIATION FACTOR COMPLEX SUBUNIT"/>
    <property type="match status" value="1"/>
</dbReference>
<dbReference type="Proteomes" id="UP001566132">
    <property type="component" value="Unassembled WGS sequence"/>
</dbReference>
<evidence type="ECO:0000256" key="3">
    <source>
        <dbReference type="ARBA" id="ARBA00023242"/>
    </source>
</evidence>
<evidence type="ECO:0000313" key="4">
    <source>
        <dbReference type="EMBL" id="KAL1487561.1"/>
    </source>
</evidence>
<accession>A0ABD1DZP3</accession>
<dbReference type="GO" id="GO:0005634">
    <property type="term" value="C:nucleus"/>
    <property type="evidence" value="ECO:0007669"/>
    <property type="project" value="UniProtKB-SubCell"/>
</dbReference>
<gene>
    <name evidence="4" type="ORF">ABEB36_015761</name>
</gene>
<evidence type="ECO:0008006" key="6">
    <source>
        <dbReference type="Google" id="ProtNLM"/>
    </source>
</evidence>
<dbReference type="SMART" id="SM00320">
    <property type="entry name" value="WD40"/>
    <property type="match status" value="3"/>
</dbReference>
<keyword evidence="3" id="KW-0539">Nucleus</keyword>
<name>A0ABD1DZP3_HYPHA</name>
<dbReference type="EMBL" id="JBDJPC010000028">
    <property type="protein sequence ID" value="KAL1487561.1"/>
    <property type="molecule type" value="Genomic_DNA"/>
</dbReference>
<evidence type="ECO:0000256" key="1">
    <source>
        <dbReference type="ARBA" id="ARBA00004123"/>
    </source>
</evidence>
<dbReference type="InterPro" id="IPR015943">
    <property type="entry name" value="WD40/YVTN_repeat-like_dom_sf"/>
</dbReference>
<reference evidence="4 5" key="1">
    <citation type="submission" date="2024-05" db="EMBL/GenBank/DDBJ databases">
        <title>Genetic variation in Jamaican populations of the coffee berry borer (Hypothenemus hampei).</title>
        <authorList>
            <person name="Errbii M."/>
            <person name="Myrie A."/>
        </authorList>
    </citation>
    <scope>NUCLEOTIDE SEQUENCE [LARGE SCALE GENOMIC DNA]</scope>
    <source>
        <strain evidence="4">JA-Hopewell-2020-01-JO</strain>
        <tissue evidence="4">Whole body</tissue>
    </source>
</reference>
<protein>
    <recommendedName>
        <fullName evidence="6">General transcription factor 3C polypeptide 2</fullName>
    </recommendedName>
</protein>
<dbReference type="InterPro" id="IPR036322">
    <property type="entry name" value="WD40_repeat_dom_sf"/>
</dbReference>
<dbReference type="SUPFAM" id="SSF50978">
    <property type="entry name" value="WD40 repeat-like"/>
    <property type="match status" value="1"/>
</dbReference>
<dbReference type="PANTHER" id="PTHR15052:SF2">
    <property type="entry name" value="GENERAL TRANSCRIPTION FACTOR 3C POLYPEPTIDE 2"/>
    <property type="match status" value="1"/>
</dbReference>
<proteinExistence type="predicted"/>
<comment type="caution">
    <text evidence="4">The sequence shown here is derived from an EMBL/GenBank/DDBJ whole genome shotgun (WGS) entry which is preliminary data.</text>
</comment>
<keyword evidence="5" id="KW-1185">Reference proteome</keyword>